<dbReference type="PRINTS" id="PR00119">
    <property type="entry name" value="CATATPASE"/>
</dbReference>
<dbReference type="Pfam" id="PF00122">
    <property type="entry name" value="E1-E2_ATPase"/>
    <property type="match status" value="1"/>
</dbReference>
<dbReference type="InterPro" id="IPR044492">
    <property type="entry name" value="P_typ_ATPase_HD_dom"/>
</dbReference>
<dbReference type="Gene3D" id="2.70.150.10">
    <property type="entry name" value="Calcium-transporting ATPase, cytoplasmic transduction domain A"/>
    <property type="match status" value="1"/>
</dbReference>
<proteinExistence type="inferred from homology"/>
<dbReference type="GO" id="GO:0005524">
    <property type="term" value="F:ATP binding"/>
    <property type="evidence" value="ECO:0007669"/>
    <property type="project" value="UniProtKB-KW"/>
</dbReference>
<feature type="transmembrane region" description="Helical" evidence="12">
    <location>
        <begin position="289"/>
        <end position="313"/>
    </location>
</feature>
<evidence type="ECO:0000256" key="1">
    <source>
        <dbReference type="ARBA" id="ARBA00004651"/>
    </source>
</evidence>
<evidence type="ECO:0000256" key="5">
    <source>
        <dbReference type="ARBA" id="ARBA00022692"/>
    </source>
</evidence>
<dbReference type="PRINTS" id="PR00121">
    <property type="entry name" value="NAKATPASE"/>
</dbReference>
<dbReference type="GO" id="GO:1902600">
    <property type="term" value="P:proton transmembrane transport"/>
    <property type="evidence" value="ECO:0007669"/>
    <property type="project" value="TreeGrafter"/>
</dbReference>
<reference evidence="14" key="1">
    <citation type="submission" date="2022-04" db="EMBL/GenBank/DDBJ databases">
        <title>Desulfatitalea alkaliphila sp. nov., a novel anaerobic sulfate-reducing bacterium isolated from terrestrial mud volcano, Taman Peninsula, Russia.</title>
        <authorList>
            <person name="Khomyakova M.A."/>
            <person name="Merkel A.Y."/>
            <person name="Slobodkin A.I."/>
        </authorList>
    </citation>
    <scope>NUCLEOTIDE SEQUENCE</scope>
    <source>
        <strain evidence="14">M08but</strain>
    </source>
</reference>
<keyword evidence="15" id="KW-1185">Reference proteome</keyword>
<gene>
    <name evidence="14" type="ORF">MRX98_00430</name>
</gene>
<keyword evidence="6" id="KW-0547">Nucleotide-binding</keyword>
<dbReference type="InterPro" id="IPR018303">
    <property type="entry name" value="ATPase_P-typ_P_site"/>
</dbReference>
<evidence type="ECO:0000256" key="12">
    <source>
        <dbReference type="SAM" id="Phobius"/>
    </source>
</evidence>
<evidence type="ECO:0000256" key="3">
    <source>
        <dbReference type="ARBA" id="ARBA00022475"/>
    </source>
</evidence>
<dbReference type="GO" id="GO:0006883">
    <property type="term" value="P:intracellular sodium ion homeostasis"/>
    <property type="evidence" value="ECO:0007669"/>
    <property type="project" value="TreeGrafter"/>
</dbReference>
<evidence type="ECO:0000256" key="2">
    <source>
        <dbReference type="ARBA" id="ARBA00005675"/>
    </source>
</evidence>
<dbReference type="SFLD" id="SFLDS00003">
    <property type="entry name" value="Haloacid_Dehalogenase"/>
    <property type="match status" value="1"/>
</dbReference>
<dbReference type="GO" id="GO:0030007">
    <property type="term" value="P:intracellular potassium ion homeostasis"/>
    <property type="evidence" value="ECO:0007669"/>
    <property type="project" value="TreeGrafter"/>
</dbReference>
<dbReference type="GO" id="GO:0016887">
    <property type="term" value="F:ATP hydrolysis activity"/>
    <property type="evidence" value="ECO:0007669"/>
    <property type="project" value="InterPro"/>
</dbReference>
<dbReference type="InterPro" id="IPR059000">
    <property type="entry name" value="ATPase_P-type_domA"/>
</dbReference>
<dbReference type="InterPro" id="IPR006068">
    <property type="entry name" value="ATPase_P-typ_cation-transptr_C"/>
</dbReference>
<dbReference type="FunFam" id="2.70.150.10:FF:000160">
    <property type="entry name" value="Sarcoplasmic/endoplasmic reticulum calcium ATPase 1"/>
    <property type="match status" value="1"/>
</dbReference>
<comment type="similarity">
    <text evidence="2">Belongs to the cation transport ATPase (P-type) (TC 3.A.3) family. Type IIA subfamily.</text>
</comment>
<dbReference type="InterPro" id="IPR023299">
    <property type="entry name" value="ATPase_P-typ_cyto_dom_N"/>
</dbReference>
<dbReference type="SUPFAM" id="SSF81653">
    <property type="entry name" value="Calcium ATPase, transduction domain A"/>
    <property type="match status" value="1"/>
</dbReference>
<evidence type="ECO:0000256" key="7">
    <source>
        <dbReference type="ARBA" id="ARBA00022840"/>
    </source>
</evidence>
<keyword evidence="5 12" id="KW-0812">Transmembrane</keyword>
<dbReference type="SMART" id="SM00831">
    <property type="entry name" value="Cation_ATPase_N"/>
    <property type="match status" value="1"/>
</dbReference>
<comment type="subcellular location">
    <subcellularLocation>
        <location evidence="1">Cell membrane</location>
        <topology evidence="1">Multi-pass membrane protein</topology>
    </subcellularLocation>
</comment>
<dbReference type="Gene3D" id="3.40.50.1000">
    <property type="entry name" value="HAD superfamily/HAD-like"/>
    <property type="match status" value="1"/>
</dbReference>
<dbReference type="FunFam" id="3.40.50.1000:FF:000028">
    <property type="entry name" value="Calcium-transporting P-type ATPase, putative"/>
    <property type="match status" value="1"/>
</dbReference>
<dbReference type="SFLD" id="SFLDF00027">
    <property type="entry name" value="p-type_atpase"/>
    <property type="match status" value="1"/>
</dbReference>
<feature type="transmembrane region" description="Helical" evidence="12">
    <location>
        <begin position="739"/>
        <end position="757"/>
    </location>
</feature>
<feature type="transmembrane region" description="Helical" evidence="12">
    <location>
        <begin position="259"/>
        <end position="277"/>
    </location>
</feature>
<keyword evidence="11 12" id="KW-0472">Membrane</keyword>
<dbReference type="PANTHER" id="PTHR43294">
    <property type="entry name" value="SODIUM/POTASSIUM-TRANSPORTING ATPASE SUBUNIT ALPHA"/>
    <property type="match status" value="1"/>
</dbReference>
<dbReference type="SUPFAM" id="SSF81665">
    <property type="entry name" value="Calcium ATPase, transmembrane domain M"/>
    <property type="match status" value="1"/>
</dbReference>
<dbReference type="Proteomes" id="UP001165427">
    <property type="component" value="Unassembled WGS sequence"/>
</dbReference>
<sequence length="908" mass="99149">MVKETQTIGKQNNRGAVPWHAMTDDEVLSSLGVDDGGLTEDEAARRTEKYGPNKLAEKKQAGPLKRLFRQFQNVLIYVLLAAAVFTALLGQWVDTAVIVAVVIINAIIGFVQEGKAEKAMEAIRGMLSPKATALREGGQRELPAEELVPGDIVLLGSGDRVPADMRIIFSRNAQADEAMLTGESEPVDKRVDPVDEDAPICDRENMAFSGTVLTSGRLRGVVTATGEHAEIGRISEMVSKVEDITTPLVRKMDRFGRGLSVFIVLLSAVIFVIGYFLRGFGFTEMVMAVVSLAVAAIPQGLPAIMTVTLALGVQRMARRNAIIRRLPAVETLGSVTVICTDKTGTLTRNEMTVVKIAVADRMYSVSGIGYTPEGQITVEGDEKSKISLEEHPWITELARTGLLASEARLREDNGSWTIDGMPTEGSIVVLARKAGMTRTDEQEKRPRLDLLPFESDRRYMATLNKDPDAGPILCVKGAPERVLDMCTRQRSKQGDTPIDRNAWIERQEKLAGTGHRVLALATRPMNGTESIQEQDITDLTLLGLVGIIDPPREEAVDAIKTCRKAGIRVKMVTGDHALTARSIGDSMGIGDGEHVLTGKDLEQMDQEEMVRQVNQHDIFARSSPEHKLRMIEALQSKEQIVAMTGDGVNDAPALKRADVGVSMGIKGSEAAKEASEMVLADDNFATIERAVEEGRTIYDNLVKVILFVLPTNGAEALMIISAVIVLFEVMPITPLQILWVNMVTAVTLAVSLAFEPPQAWIMRRPPRPPGEPIISPYLFWRIIFVAVLIATSSILLFNYMRAAGASLEAARTVAVNTLVAGQMFYLFNSRFIEQSSLNLQRLLANKKALVSVVVLAALQFAFTYLAPMQQLFGTASISIFEWGWCIAAGAGVFLIVETEKAIKRGMRT</sequence>
<dbReference type="Pfam" id="PF00689">
    <property type="entry name" value="Cation_ATPase_C"/>
    <property type="match status" value="1"/>
</dbReference>
<dbReference type="InterPro" id="IPR008250">
    <property type="entry name" value="ATPase_P-typ_transduc_dom_A_sf"/>
</dbReference>
<evidence type="ECO:0000256" key="4">
    <source>
        <dbReference type="ARBA" id="ARBA00022553"/>
    </source>
</evidence>
<dbReference type="EMBL" id="JALJRB010000001">
    <property type="protein sequence ID" value="MCJ8499021.1"/>
    <property type="molecule type" value="Genomic_DNA"/>
</dbReference>
<dbReference type="InterPro" id="IPR023214">
    <property type="entry name" value="HAD_sf"/>
</dbReference>
<dbReference type="SUPFAM" id="SSF81660">
    <property type="entry name" value="Metal cation-transporting ATPase, ATP-binding domain N"/>
    <property type="match status" value="1"/>
</dbReference>
<dbReference type="NCBIfam" id="TIGR01494">
    <property type="entry name" value="ATPase_P-type"/>
    <property type="match status" value="2"/>
</dbReference>
<evidence type="ECO:0000256" key="11">
    <source>
        <dbReference type="ARBA" id="ARBA00023136"/>
    </source>
</evidence>
<dbReference type="Gene3D" id="3.40.1110.10">
    <property type="entry name" value="Calcium-transporting ATPase, cytoplasmic domain N"/>
    <property type="match status" value="1"/>
</dbReference>
<dbReference type="InterPro" id="IPR004014">
    <property type="entry name" value="ATPase_P-typ_cation-transptr_N"/>
</dbReference>
<dbReference type="Pfam" id="PF13246">
    <property type="entry name" value="Cation_ATPase"/>
    <property type="match status" value="1"/>
</dbReference>
<organism evidence="14 15">
    <name type="scientific">Desulfatitalea alkaliphila</name>
    <dbReference type="NCBI Taxonomy" id="2929485"/>
    <lineage>
        <taxon>Bacteria</taxon>
        <taxon>Pseudomonadati</taxon>
        <taxon>Thermodesulfobacteriota</taxon>
        <taxon>Desulfobacteria</taxon>
        <taxon>Desulfobacterales</taxon>
        <taxon>Desulfosarcinaceae</taxon>
        <taxon>Desulfatitalea</taxon>
    </lineage>
</organism>
<dbReference type="PANTHER" id="PTHR43294:SF21">
    <property type="entry name" value="CATION TRANSPORTING ATPASE"/>
    <property type="match status" value="1"/>
</dbReference>
<evidence type="ECO:0000313" key="15">
    <source>
        <dbReference type="Proteomes" id="UP001165427"/>
    </source>
</evidence>
<dbReference type="GO" id="GO:1990573">
    <property type="term" value="P:potassium ion import across plasma membrane"/>
    <property type="evidence" value="ECO:0007669"/>
    <property type="project" value="TreeGrafter"/>
</dbReference>
<evidence type="ECO:0000256" key="9">
    <source>
        <dbReference type="ARBA" id="ARBA00022967"/>
    </source>
</evidence>
<dbReference type="AlphaFoldDB" id="A0AA41UJ56"/>
<evidence type="ECO:0000259" key="13">
    <source>
        <dbReference type="SMART" id="SM00831"/>
    </source>
</evidence>
<dbReference type="InterPro" id="IPR001757">
    <property type="entry name" value="P_typ_ATPase"/>
</dbReference>
<feature type="transmembrane region" description="Helical" evidence="12">
    <location>
        <begin position="872"/>
        <end position="896"/>
    </location>
</feature>
<keyword evidence="7" id="KW-0067">ATP-binding</keyword>
<protein>
    <submittedName>
        <fullName evidence="14">Cation-transporting P-type ATPase</fullName>
    </submittedName>
</protein>
<feature type="transmembrane region" description="Helical" evidence="12">
    <location>
        <begin position="96"/>
        <end position="114"/>
    </location>
</feature>
<dbReference type="RefSeq" id="WP_246902060.1">
    <property type="nucleotide sequence ID" value="NZ_JALJRB010000001.1"/>
</dbReference>
<comment type="caution">
    <text evidence="14">The sequence shown here is derived from an EMBL/GenBank/DDBJ whole genome shotgun (WGS) entry which is preliminary data.</text>
</comment>
<feature type="domain" description="Cation-transporting P-type ATPase N-terminal" evidence="13">
    <location>
        <begin position="18"/>
        <end position="91"/>
    </location>
</feature>
<feature type="transmembrane region" description="Helical" evidence="12">
    <location>
        <begin position="848"/>
        <end position="866"/>
    </location>
</feature>
<evidence type="ECO:0000256" key="10">
    <source>
        <dbReference type="ARBA" id="ARBA00022989"/>
    </source>
</evidence>
<dbReference type="PROSITE" id="PS00154">
    <property type="entry name" value="ATPASE_E1_E2"/>
    <property type="match status" value="1"/>
</dbReference>
<feature type="transmembrane region" description="Helical" evidence="12">
    <location>
        <begin position="778"/>
        <end position="797"/>
    </location>
</feature>
<feature type="transmembrane region" description="Helical" evidence="12">
    <location>
        <begin position="74"/>
        <end position="90"/>
    </location>
</feature>
<dbReference type="GO" id="GO:0005391">
    <property type="term" value="F:P-type sodium:potassium-exchanging transporter activity"/>
    <property type="evidence" value="ECO:0007669"/>
    <property type="project" value="TreeGrafter"/>
</dbReference>
<feature type="transmembrane region" description="Helical" evidence="12">
    <location>
        <begin position="809"/>
        <end position="827"/>
    </location>
</feature>
<name>A0AA41UJ56_9BACT</name>
<evidence type="ECO:0000256" key="8">
    <source>
        <dbReference type="ARBA" id="ARBA00022842"/>
    </source>
</evidence>
<keyword evidence="9" id="KW-1278">Translocase</keyword>
<dbReference type="InterPro" id="IPR050510">
    <property type="entry name" value="Cation_transp_ATPase_P-type"/>
</dbReference>
<keyword evidence="4" id="KW-0597">Phosphoprotein</keyword>
<keyword evidence="3" id="KW-1003">Cell membrane</keyword>
<dbReference type="InterPro" id="IPR036412">
    <property type="entry name" value="HAD-like_sf"/>
</dbReference>
<dbReference type="GO" id="GO:0005886">
    <property type="term" value="C:plasma membrane"/>
    <property type="evidence" value="ECO:0007669"/>
    <property type="project" value="UniProtKB-SubCell"/>
</dbReference>
<accession>A0AA41UJ56</accession>
<dbReference type="Gene3D" id="1.20.1110.10">
    <property type="entry name" value="Calcium-transporting ATPase, transmembrane domain"/>
    <property type="match status" value="1"/>
</dbReference>
<dbReference type="Pfam" id="PF00690">
    <property type="entry name" value="Cation_ATPase_N"/>
    <property type="match status" value="1"/>
</dbReference>
<dbReference type="SFLD" id="SFLDG00002">
    <property type="entry name" value="C1.7:_P-type_atpase_like"/>
    <property type="match status" value="1"/>
</dbReference>
<dbReference type="CDD" id="cd02080">
    <property type="entry name" value="P-type_ATPase_cation"/>
    <property type="match status" value="1"/>
</dbReference>
<feature type="transmembrane region" description="Helical" evidence="12">
    <location>
        <begin position="704"/>
        <end position="727"/>
    </location>
</feature>
<evidence type="ECO:0000256" key="6">
    <source>
        <dbReference type="ARBA" id="ARBA00022741"/>
    </source>
</evidence>
<dbReference type="SUPFAM" id="SSF56784">
    <property type="entry name" value="HAD-like"/>
    <property type="match status" value="1"/>
</dbReference>
<keyword evidence="8" id="KW-0460">Magnesium</keyword>
<keyword evidence="10 12" id="KW-1133">Transmembrane helix</keyword>
<dbReference type="GO" id="GO:0036376">
    <property type="term" value="P:sodium ion export across plasma membrane"/>
    <property type="evidence" value="ECO:0007669"/>
    <property type="project" value="TreeGrafter"/>
</dbReference>
<evidence type="ECO:0000313" key="14">
    <source>
        <dbReference type="EMBL" id="MCJ8499021.1"/>
    </source>
</evidence>
<dbReference type="InterPro" id="IPR023298">
    <property type="entry name" value="ATPase_P-typ_TM_dom_sf"/>
</dbReference>